<dbReference type="SUPFAM" id="SSF47473">
    <property type="entry name" value="EF-hand"/>
    <property type="match status" value="1"/>
</dbReference>
<evidence type="ECO:0000259" key="6">
    <source>
        <dbReference type="PROSITE" id="PS50222"/>
    </source>
</evidence>
<dbReference type="InterPro" id="IPR007110">
    <property type="entry name" value="Ig-like_dom"/>
</dbReference>
<dbReference type="SUPFAM" id="SSF75011">
    <property type="entry name" value="3-carboxy-cis,cis-mucoante lactonizing enzyme"/>
    <property type="match status" value="1"/>
</dbReference>
<dbReference type="GO" id="GO:0005615">
    <property type="term" value="C:extracellular space"/>
    <property type="evidence" value="ECO:0007669"/>
    <property type="project" value="TreeGrafter"/>
</dbReference>
<dbReference type="Pfam" id="PF13927">
    <property type="entry name" value="Ig_3"/>
    <property type="match status" value="2"/>
</dbReference>
<dbReference type="InterPro" id="IPR002350">
    <property type="entry name" value="Kazal_dom"/>
</dbReference>
<evidence type="ECO:0000256" key="5">
    <source>
        <dbReference type="SAM" id="Phobius"/>
    </source>
</evidence>
<dbReference type="Proteomes" id="UP000276834">
    <property type="component" value="Unassembled WGS sequence"/>
</dbReference>
<dbReference type="InterPro" id="IPR036058">
    <property type="entry name" value="Kazal_dom_sf"/>
</dbReference>
<dbReference type="PROSITE" id="PS51465">
    <property type="entry name" value="KAZAL_2"/>
    <property type="match status" value="1"/>
</dbReference>
<feature type="domain" description="Ig-like" evidence="7">
    <location>
        <begin position="300"/>
        <end position="396"/>
    </location>
</feature>
<dbReference type="InterPro" id="IPR015943">
    <property type="entry name" value="WD40/YVTN_repeat-like_dom_sf"/>
</dbReference>
<feature type="domain" description="Ig-like" evidence="7">
    <location>
        <begin position="399"/>
        <end position="484"/>
    </location>
</feature>
<dbReference type="PROSITE" id="PS00018">
    <property type="entry name" value="EF_HAND_1"/>
    <property type="match status" value="2"/>
</dbReference>
<reference evidence="9 10" key="1">
    <citation type="journal article" date="2018" name="Proc. R. Soc. B">
        <title>A non-coding region near Follistatin controls head colour polymorphism in the Gouldian finch.</title>
        <authorList>
            <person name="Toomey M.B."/>
            <person name="Marques C.I."/>
            <person name="Andrade P."/>
            <person name="Araujo P.M."/>
            <person name="Sabatino S."/>
            <person name="Gazda M.A."/>
            <person name="Afonso S."/>
            <person name="Lopes R.J."/>
            <person name="Corbo J.C."/>
            <person name="Carneiro M."/>
        </authorList>
    </citation>
    <scope>NUCLEOTIDE SEQUENCE [LARGE SCALE GENOMIC DNA]</scope>
    <source>
        <strain evidence="9">Red01</strain>
        <tissue evidence="9">Muscle</tissue>
    </source>
</reference>
<dbReference type="SMART" id="SM00409">
    <property type="entry name" value="IG"/>
    <property type="match status" value="2"/>
</dbReference>
<protein>
    <recommendedName>
        <fullName evidence="11">Follistatin-related protein 5</fullName>
    </recommendedName>
</protein>
<dbReference type="GO" id="GO:0030510">
    <property type="term" value="P:regulation of BMP signaling pathway"/>
    <property type="evidence" value="ECO:0007669"/>
    <property type="project" value="TreeGrafter"/>
</dbReference>
<dbReference type="PANTHER" id="PTHR10913">
    <property type="entry name" value="FOLLISTATIN-RELATED"/>
    <property type="match status" value="1"/>
</dbReference>
<sequence length="1183" mass="133860">MLSGMEQLAIKGRAKLEAWEPLALFDSNVYAGIDTFYPGNNYGMIGNRPVKMFMWWSAVLLLGCILLGADGWLVKEGYDFRPYQPLVRLRHKQEKNHEISRNKGHFGQDGHFGSCENKYCGLGRHCVVNGKTGQAECLCMEHCKPHYKPVCGSDGEFYENHCEVHRAACLKKQKITIVHSEDCFFKGDKCKPTEYTEVKNMLLDLQNQRYIAQSKDKSVGEKMALTKLLIDQMFNYFDSDNNGLVDTNELSQVIKRDELGKERSDCSVFDLLKYDDYNSDKHLDLEEFYRAFHVVQLNLPEDQKISTTAATVGQSAVLSCGIQGTLRPPIIWKRNNVILNSLDLEDISIPYSLYNMDFGDDGSLYITKVTTTHMGNYTCYADGYDKLYQTHILQVTVPPVIRVYPESQAREPGVTASLRCHAEGIPNPQLGWLKNGIDITPKLSKQLTLQANGSEVHISNVRYEDTGAYTCIAKNEAGVDEDISSLFVEDSARKTRNSCCSSWLCHDPSSERSWSPLAEHAVSTDPVPVKLHYDKSHDQVWVLSWGNMEKNSPTLQVITQASGSVSHHTIHTQPVGKQFDRVDDFFIPATTLIITHVRFGYILHKDDPMLQKIDLETMSYIKTVSLKDYNCIPESLAYTHLGGYLFICCKPDTTGAVLPQLIVDSVTDSVVGYNGDVTGTPHVSPDGHYLLSIDDAKGLLRIQSITVRGEIQDAFDIHTNLHISDVAFQPSFTEAHQYNVYCSSSTQTDVLFLELSSGKVKMVKSLKEPMKAEEWPWNNVHYLILAVHTVVSCHFPGIRSIPGKPFRAEAWRQRHLVRHQTRPSRACSTAGCIPWELVIRSQCSCEEKNLSQIAQNAEEDPDGIRIKTREGKVKHCRGYMENRSFEPIEFQAPELDKGFCDNGVLNVAVFGVGLCEEARAGSSLIINVSEKLAELSEEGPPMPPEIAYYKNMSQTEFMLQPLCFSEVEYCSKCRNRDKNNQQRQKALALEKFQYLFHNLSPEFKYSLSGWKQQMDNLSIDVLYNSSRKCDDEQHNTKHHLPGYQRMHREHRLQFPVATSRNIQLSENNCEKNYAIQLAKLQGSSNYSRGDIALLHHLVSFLFANTHNKKLNLMLNAFAGHLWLRKGKGVVNLQSVGPKVNPKQFNCQIAIDEIRSPRKLLLTPHLAARHQHQPNAGFRAPPRS</sequence>
<dbReference type="PANTHER" id="PTHR10913:SF44">
    <property type="entry name" value="FOLLISTATIN-RELATED PROTEIN 5"/>
    <property type="match status" value="1"/>
</dbReference>
<dbReference type="Gene3D" id="3.30.60.30">
    <property type="match status" value="1"/>
</dbReference>
<dbReference type="PROSITE" id="PS50835">
    <property type="entry name" value="IG_LIKE"/>
    <property type="match status" value="2"/>
</dbReference>
<gene>
    <name evidence="9" type="ORF">DV515_00002683</name>
</gene>
<keyword evidence="5" id="KW-0812">Transmembrane</keyword>
<dbReference type="InterPro" id="IPR036179">
    <property type="entry name" value="Ig-like_dom_sf"/>
</dbReference>
<dbReference type="OrthoDB" id="6085115at2759"/>
<dbReference type="InterPro" id="IPR018247">
    <property type="entry name" value="EF_Hand_1_Ca_BS"/>
</dbReference>
<keyword evidence="5" id="KW-1133">Transmembrane helix</keyword>
<dbReference type="FunFam" id="3.30.60.30:FF:000007">
    <property type="entry name" value="follistatin-related protein 5 isoform X1"/>
    <property type="match status" value="1"/>
</dbReference>
<dbReference type="EMBL" id="QUSF01000005">
    <property type="protein sequence ID" value="RLW08907.1"/>
    <property type="molecule type" value="Genomic_DNA"/>
</dbReference>
<dbReference type="InterPro" id="IPR011992">
    <property type="entry name" value="EF-hand-dom_pair"/>
</dbReference>
<evidence type="ECO:0000259" key="7">
    <source>
        <dbReference type="PROSITE" id="PS50835"/>
    </source>
</evidence>
<evidence type="ECO:0000256" key="3">
    <source>
        <dbReference type="ARBA" id="ARBA00022837"/>
    </source>
</evidence>
<dbReference type="SMART" id="SM00408">
    <property type="entry name" value="IGc2"/>
    <property type="match status" value="2"/>
</dbReference>
<dbReference type="AlphaFoldDB" id="A0A3L8SUM3"/>
<dbReference type="GO" id="GO:0005509">
    <property type="term" value="F:calcium ion binding"/>
    <property type="evidence" value="ECO:0007669"/>
    <property type="project" value="InterPro"/>
</dbReference>
<evidence type="ECO:0000256" key="4">
    <source>
        <dbReference type="ARBA" id="ARBA00023157"/>
    </source>
</evidence>
<dbReference type="Pfam" id="PF07648">
    <property type="entry name" value="Kazal_2"/>
    <property type="match status" value="1"/>
</dbReference>
<feature type="domain" description="Kazal-like" evidence="8">
    <location>
        <begin position="138"/>
        <end position="185"/>
    </location>
</feature>
<dbReference type="InterPro" id="IPR002048">
    <property type="entry name" value="EF_hand_dom"/>
</dbReference>
<dbReference type="InterPro" id="IPR013783">
    <property type="entry name" value="Ig-like_fold"/>
</dbReference>
<dbReference type="InterPro" id="IPR003598">
    <property type="entry name" value="Ig_sub2"/>
</dbReference>
<dbReference type="CDD" id="cd05736">
    <property type="entry name" value="IgI_2_Follistatin_like"/>
    <property type="match status" value="1"/>
</dbReference>
<evidence type="ECO:0000313" key="10">
    <source>
        <dbReference type="Proteomes" id="UP000276834"/>
    </source>
</evidence>
<name>A0A3L8SUM3_CHLGU</name>
<dbReference type="Gene3D" id="1.10.238.10">
    <property type="entry name" value="EF-hand"/>
    <property type="match status" value="1"/>
</dbReference>
<keyword evidence="10" id="KW-1185">Reference proteome</keyword>
<evidence type="ECO:0008006" key="11">
    <source>
        <dbReference type="Google" id="ProtNLM"/>
    </source>
</evidence>
<dbReference type="Gene3D" id="2.60.40.10">
    <property type="entry name" value="Immunoglobulins"/>
    <property type="match status" value="2"/>
</dbReference>
<evidence type="ECO:0000259" key="8">
    <source>
        <dbReference type="PROSITE" id="PS51465"/>
    </source>
</evidence>
<dbReference type="SMART" id="SM00280">
    <property type="entry name" value="KAZAL"/>
    <property type="match status" value="1"/>
</dbReference>
<dbReference type="PROSITE" id="PS50222">
    <property type="entry name" value="EF_HAND_2"/>
    <property type="match status" value="1"/>
</dbReference>
<dbReference type="GO" id="GO:0030154">
    <property type="term" value="P:cell differentiation"/>
    <property type="evidence" value="ECO:0007669"/>
    <property type="project" value="TreeGrafter"/>
</dbReference>
<dbReference type="SUPFAM" id="SSF100895">
    <property type="entry name" value="Kazal-type serine protease inhibitors"/>
    <property type="match status" value="1"/>
</dbReference>
<keyword evidence="4" id="KW-1015">Disulfide bond</keyword>
<keyword evidence="5" id="KW-0472">Membrane</keyword>
<keyword evidence="1" id="KW-0479">Metal-binding</keyword>
<evidence type="ECO:0000313" key="9">
    <source>
        <dbReference type="EMBL" id="RLW08907.1"/>
    </source>
</evidence>
<accession>A0A3L8SUM3</accession>
<keyword evidence="2" id="KW-0732">Signal</keyword>
<evidence type="ECO:0000256" key="2">
    <source>
        <dbReference type="ARBA" id="ARBA00022729"/>
    </source>
</evidence>
<evidence type="ECO:0000256" key="1">
    <source>
        <dbReference type="ARBA" id="ARBA00022723"/>
    </source>
</evidence>
<organism evidence="9 10">
    <name type="scientific">Chloebia gouldiae</name>
    <name type="common">Gouldian finch</name>
    <name type="synonym">Erythrura gouldiae</name>
    <dbReference type="NCBI Taxonomy" id="44316"/>
    <lineage>
        <taxon>Eukaryota</taxon>
        <taxon>Metazoa</taxon>
        <taxon>Chordata</taxon>
        <taxon>Craniata</taxon>
        <taxon>Vertebrata</taxon>
        <taxon>Euteleostomi</taxon>
        <taxon>Archelosauria</taxon>
        <taxon>Archosauria</taxon>
        <taxon>Dinosauria</taxon>
        <taxon>Saurischia</taxon>
        <taxon>Theropoda</taxon>
        <taxon>Coelurosauria</taxon>
        <taxon>Aves</taxon>
        <taxon>Neognathae</taxon>
        <taxon>Neoaves</taxon>
        <taxon>Telluraves</taxon>
        <taxon>Australaves</taxon>
        <taxon>Passeriformes</taxon>
        <taxon>Passeroidea</taxon>
        <taxon>Passeridae</taxon>
        <taxon>Chloebia</taxon>
    </lineage>
</organism>
<dbReference type="InterPro" id="IPR050653">
    <property type="entry name" value="Prot_Inhib_GrowthFact_Antg"/>
</dbReference>
<dbReference type="SUPFAM" id="SSF48726">
    <property type="entry name" value="Immunoglobulin"/>
    <property type="match status" value="2"/>
</dbReference>
<dbReference type="Gene3D" id="2.130.10.10">
    <property type="entry name" value="YVTN repeat-like/Quinoprotein amine dehydrogenase"/>
    <property type="match status" value="1"/>
</dbReference>
<dbReference type="FunFam" id="2.60.40.10:FF:000653">
    <property type="entry name" value="Follistatin like 4"/>
    <property type="match status" value="1"/>
</dbReference>
<dbReference type="CDD" id="cd00104">
    <property type="entry name" value="KAZAL_FS"/>
    <property type="match status" value="1"/>
</dbReference>
<feature type="transmembrane region" description="Helical" evidence="5">
    <location>
        <begin position="53"/>
        <end position="74"/>
    </location>
</feature>
<feature type="domain" description="EF-hand" evidence="6">
    <location>
        <begin position="225"/>
        <end position="260"/>
    </location>
</feature>
<keyword evidence="3" id="KW-0106">Calcium</keyword>
<dbReference type="SMART" id="SM00054">
    <property type="entry name" value="EFh"/>
    <property type="match status" value="1"/>
</dbReference>
<dbReference type="InterPro" id="IPR003599">
    <property type="entry name" value="Ig_sub"/>
</dbReference>
<proteinExistence type="predicted"/>
<comment type="caution">
    <text evidence="9">The sequence shown here is derived from an EMBL/GenBank/DDBJ whole genome shotgun (WGS) entry which is preliminary data.</text>
</comment>